<dbReference type="AlphaFoldDB" id="A0A6J4TK55"/>
<accession>A0A6J4TK55</accession>
<dbReference type="Pfam" id="PF09346">
    <property type="entry name" value="SMI1_KNR4"/>
    <property type="match status" value="1"/>
</dbReference>
<protein>
    <recommendedName>
        <fullName evidence="1">Knr4/Smi1-like domain-containing protein</fullName>
    </recommendedName>
</protein>
<name>A0A6J4TK55_9ACTN</name>
<reference evidence="2" key="1">
    <citation type="submission" date="2020-02" db="EMBL/GenBank/DDBJ databases">
        <authorList>
            <person name="Meier V. D."/>
        </authorList>
    </citation>
    <scope>NUCLEOTIDE SEQUENCE</scope>
    <source>
        <strain evidence="2">AVDCRST_MAG85</strain>
    </source>
</reference>
<evidence type="ECO:0000313" key="2">
    <source>
        <dbReference type="EMBL" id="CAA9525574.1"/>
    </source>
</evidence>
<dbReference type="InterPro" id="IPR018958">
    <property type="entry name" value="Knr4/Smi1-like_dom"/>
</dbReference>
<gene>
    <name evidence="2" type="ORF">AVDCRST_MAG85-3206</name>
</gene>
<evidence type="ECO:0000259" key="1">
    <source>
        <dbReference type="SMART" id="SM00860"/>
    </source>
</evidence>
<sequence length="200" mass="21269">MLDAVLRAWDLAGESGDWPTSAAKLDEAERALGRPLDPALRALYERSGPGEYAGSNLGVLPPLPDGEDDLSLANAGALLREWGWPAAEEATVFATNGAGSYFGVWSGGARPLVVDIGEFFDVEASLAVVGADLPRFLAGWSAYYLISDGRRHAALDALGVPNDLRVEDPDMDDCLRWASGDVADRERLLTVAEVAALADR</sequence>
<dbReference type="EMBL" id="CADCVT010000351">
    <property type="protein sequence ID" value="CAA9525574.1"/>
    <property type="molecule type" value="Genomic_DNA"/>
</dbReference>
<dbReference type="SMART" id="SM00860">
    <property type="entry name" value="SMI1_KNR4"/>
    <property type="match status" value="1"/>
</dbReference>
<organism evidence="2">
    <name type="scientific">uncultured Solirubrobacteraceae bacterium</name>
    <dbReference type="NCBI Taxonomy" id="1162706"/>
    <lineage>
        <taxon>Bacteria</taxon>
        <taxon>Bacillati</taxon>
        <taxon>Actinomycetota</taxon>
        <taxon>Thermoleophilia</taxon>
        <taxon>Solirubrobacterales</taxon>
        <taxon>Solirubrobacteraceae</taxon>
        <taxon>environmental samples</taxon>
    </lineage>
</organism>
<proteinExistence type="predicted"/>
<feature type="domain" description="Knr4/Smi1-like" evidence="1">
    <location>
        <begin position="19"/>
        <end position="122"/>
    </location>
</feature>